<dbReference type="InterPro" id="IPR012934">
    <property type="entry name" value="Znf_AD"/>
</dbReference>
<dbReference type="InterPro" id="IPR025714">
    <property type="entry name" value="Methyltranfer_dom"/>
</dbReference>
<proteinExistence type="predicted"/>
<dbReference type="PROSITE" id="PS00028">
    <property type="entry name" value="ZINC_FINGER_C2H2_1"/>
    <property type="match status" value="1"/>
</dbReference>
<gene>
    <name evidence="5" type="primary">HaOG202619</name>
    <name evidence="5" type="ORF">B5X24_HaOG202619</name>
</gene>
<feature type="domain" description="ZAD" evidence="4">
    <location>
        <begin position="405"/>
        <end position="481"/>
    </location>
</feature>
<dbReference type="AlphaFoldDB" id="A0A2W1BWT3"/>
<dbReference type="EMBL" id="KZ149912">
    <property type="protein sequence ID" value="PZC78084.1"/>
    <property type="molecule type" value="Genomic_DNA"/>
</dbReference>
<dbReference type="InterPro" id="IPR013087">
    <property type="entry name" value="Znf_C2H2_type"/>
</dbReference>
<organism evidence="5 6">
    <name type="scientific">Helicoverpa armigera</name>
    <name type="common">Cotton bollworm</name>
    <name type="synonym">Heliothis armigera</name>
    <dbReference type="NCBI Taxonomy" id="29058"/>
    <lineage>
        <taxon>Eukaryota</taxon>
        <taxon>Metazoa</taxon>
        <taxon>Ecdysozoa</taxon>
        <taxon>Arthropoda</taxon>
        <taxon>Hexapoda</taxon>
        <taxon>Insecta</taxon>
        <taxon>Pterygota</taxon>
        <taxon>Neoptera</taxon>
        <taxon>Endopterygota</taxon>
        <taxon>Lepidoptera</taxon>
        <taxon>Glossata</taxon>
        <taxon>Ditrysia</taxon>
        <taxon>Noctuoidea</taxon>
        <taxon>Noctuidae</taxon>
        <taxon>Heliothinae</taxon>
        <taxon>Helicoverpa</taxon>
    </lineage>
</organism>
<dbReference type="Gene3D" id="3.40.1800.20">
    <property type="match status" value="1"/>
</dbReference>
<evidence type="ECO:0000313" key="5">
    <source>
        <dbReference type="EMBL" id="PZC78084.1"/>
    </source>
</evidence>
<feature type="binding site" evidence="2">
    <location>
        <position position="407"/>
    </location>
    <ligand>
        <name>Zn(2+)</name>
        <dbReference type="ChEBI" id="CHEBI:29105"/>
    </ligand>
</feature>
<evidence type="ECO:0000256" key="2">
    <source>
        <dbReference type="PROSITE-ProRule" id="PRU01263"/>
    </source>
</evidence>
<dbReference type="InterPro" id="IPR052220">
    <property type="entry name" value="METTL25"/>
</dbReference>
<evidence type="ECO:0000259" key="4">
    <source>
        <dbReference type="PROSITE" id="PS51915"/>
    </source>
</evidence>
<dbReference type="Proteomes" id="UP000249218">
    <property type="component" value="Unassembled WGS sequence"/>
</dbReference>
<dbReference type="SMART" id="SM00868">
    <property type="entry name" value="zf-AD"/>
    <property type="match status" value="1"/>
</dbReference>
<dbReference type="PANTHER" id="PTHR12496:SF0">
    <property type="entry name" value="METHYLTRANSFERASE DOMAIN-CONTAINING PROTEIN"/>
    <property type="match status" value="1"/>
</dbReference>
<keyword evidence="6" id="KW-1185">Reference proteome</keyword>
<name>A0A2W1BWT3_HELAM</name>
<evidence type="ECO:0000256" key="1">
    <source>
        <dbReference type="PROSITE-ProRule" id="PRU00042"/>
    </source>
</evidence>
<dbReference type="GO" id="GO:0008270">
    <property type="term" value="F:zinc ion binding"/>
    <property type="evidence" value="ECO:0007669"/>
    <property type="project" value="UniProtKB-UniRule"/>
</dbReference>
<keyword evidence="2" id="KW-0479">Metal-binding</keyword>
<dbReference type="PROSITE" id="PS50157">
    <property type="entry name" value="ZINC_FINGER_C2H2_2"/>
    <property type="match status" value="1"/>
</dbReference>
<accession>A0A2W1BWT3</accession>
<feature type="binding site" evidence="2">
    <location>
        <position position="410"/>
    </location>
    <ligand>
        <name>Zn(2+)</name>
        <dbReference type="ChEBI" id="CHEBI:29105"/>
    </ligand>
</feature>
<protein>
    <submittedName>
        <fullName evidence="5">Uncharacterized protein</fullName>
    </submittedName>
</protein>
<sequence>MSLPESFDSPEEYFEESLKFFHEYQYLFNYPNTDILVHNVLDKITIKDVDYIELFSDNFDLSASDDEFLKTFLARLEKMQVSYKDIDENLDSNINVPVSAKKKHEIIYLAREIKEMCDHVGCDVVVDFGSGLGYLDQRLFETTNYKILGLECNESHYVGAKIRQRKYHSNSINNVKYIKHTVTESSHKNIEEFLQDKFGDHRGFCITGLHACADLTIDALNLFLNMADAKAMVLMPCCYHKMVENGGFFKNFPLSDCLKNIFKRFKGEEFMKVPFLRLATQPPSVDSRLEELVFNLLSRAVLQLFAVRHNCKLKRNKRKAVKTKTMDRNFETYIQDATTNGFTLLKNDSLANSNMVENPQFCLSELTTFWNEIPEMTFKKAGVFILLQNYMQPVNFHINMNDLENYCRLCADLKDSSDLINMESDIERRRELTNKLARFNVAVNFDNMLPKTVCVGCLKSLDFAYDFVAAVDAAQEAFTDYISSPDIKKEKDNNTFSEDDTDDYEDLYTNSEDDITVKDEPLNKETLDKIEIIFKPEIENADIKPENEKESAKIVSLNKTQSSLYSKKVIKAIEIIEQSDSWNNYDWICAFCDRCFRSPSELRVHSMQYHSTC</sequence>
<feature type="binding site" evidence="2">
    <location>
        <position position="457"/>
    </location>
    <ligand>
        <name>Zn(2+)</name>
        <dbReference type="ChEBI" id="CHEBI:29105"/>
    </ligand>
</feature>
<feature type="domain" description="C2H2-type" evidence="3">
    <location>
        <begin position="587"/>
        <end position="613"/>
    </location>
</feature>
<evidence type="ECO:0000313" key="6">
    <source>
        <dbReference type="Proteomes" id="UP000249218"/>
    </source>
</evidence>
<dbReference type="SUPFAM" id="SSF53335">
    <property type="entry name" value="S-adenosyl-L-methionine-dependent methyltransferases"/>
    <property type="match status" value="1"/>
</dbReference>
<dbReference type="Pfam" id="PF07776">
    <property type="entry name" value="zf-AD"/>
    <property type="match status" value="1"/>
</dbReference>
<dbReference type="GO" id="GO:0005634">
    <property type="term" value="C:nucleus"/>
    <property type="evidence" value="ECO:0007669"/>
    <property type="project" value="InterPro"/>
</dbReference>
<evidence type="ECO:0000259" key="3">
    <source>
        <dbReference type="PROSITE" id="PS50157"/>
    </source>
</evidence>
<dbReference type="PANTHER" id="PTHR12496">
    <property type="entry name" value="CGI-41 METHYLTRANSFERASE"/>
    <property type="match status" value="1"/>
</dbReference>
<keyword evidence="2" id="KW-0862">Zinc</keyword>
<feature type="binding site" evidence="2">
    <location>
        <position position="454"/>
    </location>
    <ligand>
        <name>Zn(2+)</name>
        <dbReference type="ChEBI" id="CHEBI:29105"/>
    </ligand>
</feature>
<reference evidence="5 6" key="1">
    <citation type="journal article" date="2017" name="BMC Biol.">
        <title>Genomic innovations, transcriptional plasticity and gene loss underlying the evolution and divergence of two highly polyphagous and invasive Helicoverpa pest species.</title>
        <authorList>
            <person name="Pearce S.L."/>
            <person name="Clarke D.F."/>
            <person name="East P.D."/>
            <person name="Elfekih S."/>
            <person name="Gordon K.H."/>
            <person name="Jermiin L.S."/>
            <person name="McGaughran A."/>
            <person name="Oakeshott J.G."/>
            <person name="Papanikolaou A."/>
            <person name="Perera O.P."/>
            <person name="Rane R.V."/>
            <person name="Richards S."/>
            <person name="Tay W.T."/>
            <person name="Walsh T.K."/>
            <person name="Anderson A."/>
            <person name="Anderson C.J."/>
            <person name="Asgari S."/>
            <person name="Board P.G."/>
            <person name="Bretschneider A."/>
            <person name="Campbell P.M."/>
            <person name="Chertemps T."/>
            <person name="Christeller J.T."/>
            <person name="Coppin C.W."/>
            <person name="Downes S.J."/>
            <person name="Duan G."/>
            <person name="Farnsworth C.A."/>
            <person name="Good R.T."/>
            <person name="Han L.B."/>
            <person name="Han Y.C."/>
            <person name="Hatje K."/>
            <person name="Horne I."/>
            <person name="Huang Y.P."/>
            <person name="Hughes D.S."/>
            <person name="Jacquin-Joly E."/>
            <person name="James W."/>
            <person name="Jhangiani S."/>
            <person name="Kollmar M."/>
            <person name="Kuwar S.S."/>
            <person name="Li S."/>
            <person name="Liu N.Y."/>
            <person name="Maibeche M.T."/>
            <person name="Miller J.R."/>
            <person name="Montagne N."/>
            <person name="Perry T."/>
            <person name="Qu J."/>
            <person name="Song S.V."/>
            <person name="Sutton G.G."/>
            <person name="Vogel H."/>
            <person name="Walenz B.P."/>
            <person name="Xu W."/>
            <person name="Zhang H.J."/>
            <person name="Zou Z."/>
            <person name="Batterham P."/>
            <person name="Edwards O.R."/>
            <person name="Feyereisen R."/>
            <person name="Gibbs R.A."/>
            <person name="Heckel D.G."/>
            <person name="McGrath A."/>
            <person name="Robin C."/>
            <person name="Scherer S.E."/>
            <person name="Worley K.C."/>
            <person name="Wu Y.D."/>
        </authorList>
    </citation>
    <scope>NUCLEOTIDE SEQUENCE [LARGE SCALE GENOMIC DNA]</scope>
    <source>
        <strain evidence="5">Harm_GR_Male_#8</strain>
        <tissue evidence="5">Whole organism</tissue>
    </source>
</reference>
<dbReference type="PROSITE" id="PS51915">
    <property type="entry name" value="ZAD"/>
    <property type="match status" value="1"/>
</dbReference>
<dbReference type="OrthoDB" id="3437960at2759"/>
<dbReference type="Pfam" id="PF13679">
    <property type="entry name" value="Methyltransf_32"/>
    <property type="match status" value="1"/>
</dbReference>
<keyword evidence="1" id="KW-0863">Zinc-finger</keyword>
<dbReference type="InterPro" id="IPR029063">
    <property type="entry name" value="SAM-dependent_MTases_sf"/>
</dbReference>
<dbReference type="SUPFAM" id="SSF57716">
    <property type="entry name" value="Glucocorticoid receptor-like (DNA-binding domain)"/>
    <property type="match status" value="1"/>
</dbReference>